<dbReference type="OrthoDB" id="9813612at2"/>
<name>A0A512MGF1_9BACT</name>
<evidence type="ECO:0000259" key="7">
    <source>
        <dbReference type="Pfam" id="PF00155"/>
    </source>
</evidence>
<evidence type="ECO:0000256" key="1">
    <source>
        <dbReference type="ARBA" id="ARBA00001933"/>
    </source>
</evidence>
<dbReference type="Pfam" id="PF00155">
    <property type="entry name" value="Aminotran_1_2"/>
    <property type="match status" value="1"/>
</dbReference>
<dbReference type="Gene3D" id="3.90.1150.10">
    <property type="entry name" value="Aspartate Aminotransferase, domain 1"/>
    <property type="match status" value="1"/>
</dbReference>
<keyword evidence="9" id="KW-1185">Reference proteome</keyword>
<keyword evidence="3 6" id="KW-0032">Aminotransferase</keyword>
<proteinExistence type="inferred from homology"/>
<dbReference type="GO" id="GO:0008483">
    <property type="term" value="F:transaminase activity"/>
    <property type="evidence" value="ECO:0007669"/>
    <property type="project" value="UniProtKB-KW"/>
</dbReference>
<evidence type="ECO:0000256" key="5">
    <source>
        <dbReference type="ARBA" id="ARBA00022898"/>
    </source>
</evidence>
<sequence length="388" mass="42335">MDFIAKNIAELAPSMTLAITAQAKALKKQGIDVLSFGAGEPDFNTPDHITQAAIEALQNGKTRYTESNGILELREALAAKLMVDNGLQYDPSMISVNCGAKHSCYNAIAAVVNPGDEVIIPAPYWTSYPEMVKIVGGVPVIVETKRENGWKMTPEEFEDAMSPMTKMVIINSPGNPTGSVYTKEELAAIGEIAASEDIIILSDEIYEKLVYGGQQHVSIASISKDIFDHTITINGFSKAYAMTGWRLGYTAAPKKIADAIDVIQSHTTSNVTSFAQYGALAALTGDQQIVADMRDEFDVRRQYMLSRLQGIKNVRVVEPQGAFYFLVDIEPIGIKSVNFCEKLLSKARVATVPGVAFGSEYTLRFSYATGLDVINAGMDRFEEFCSQH</sequence>
<comment type="cofactor">
    <cofactor evidence="1 6">
        <name>pyridoxal 5'-phosphate</name>
        <dbReference type="ChEBI" id="CHEBI:597326"/>
    </cofactor>
</comment>
<dbReference type="InterPro" id="IPR050596">
    <property type="entry name" value="AspAT/PAT-like"/>
</dbReference>
<keyword evidence="5" id="KW-0663">Pyridoxal phosphate</keyword>
<evidence type="ECO:0000256" key="3">
    <source>
        <dbReference type="ARBA" id="ARBA00022576"/>
    </source>
</evidence>
<evidence type="ECO:0000313" key="9">
    <source>
        <dbReference type="Proteomes" id="UP000321577"/>
    </source>
</evidence>
<dbReference type="PANTHER" id="PTHR46383:SF1">
    <property type="entry name" value="ASPARTATE AMINOTRANSFERASE"/>
    <property type="match status" value="1"/>
</dbReference>
<dbReference type="InterPro" id="IPR015421">
    <property type="entry name" value="PyrdxlP-dep_Trfase_major"/>
</dbReference>
<feature type="domain" description="Aminotransferase class I/classII large" evidence="7">
    <location>
        <begin position="32"/>
        <end position="370"/>
    </location>
</feature>
<dbReference type="CDD" id="cd00609">
    <property type="entry name" value="AAT_like"/>
    <property type="match status" value="1"/>
</dbReference>
<accession>A0A512MGF1</accession>
<dbReference type="InterPro" id="IPR004839">
    <property type="entry name" value="Aminotransferase_I/II_large"/>
</dbReference>
<comment type="caution">
    <text evidence="8">The sequence shown here is derived from an EMBL/GenBank/DDBJ whole genome shotgun (WGS) entry which is preliminary data.</text>
</comment>
<dbReference type="Proteomes" id="UP000321577">
    <property type="component" value="Unassembled WGS sequence"/>
</dbReference>
<dbReference type="RefSeq" id="WP_146855082.1">
    <property type="nucleotide sequence ID" value="NZ_BKAG01000059.1"/>
</dbReference>
<dbReference type="InterPro" id="IPR015424">
    <property type="entry name" value="PyrdxlP-dep_Trfase"/>
</dbReference>
<dbReference type="InterPro" id="IPR015422">
    <property type="entry name" value="PyrdxlP-dep_Trfase_small"/>
</dbReference>
<evidence type="ECO:0000256" key="4">
    <source>
        <dbReference type="ARBA" id="ARBA00022679"/>
    </source>
</evidence>
<dbReference type="GO" id="GO:0006520">
    <property type="term" value="P:amino acid metabolic process"/>
    <property type="evidence" value="ECO:0007669"/>
    <property type="project" value="InterPro"/>
</dbReference>
<dbReference type="EMBL" id="BKAG01000059">
    <property type="protein sequence ID" value="GEP45822.1"/>
    <property type="molecule type" value="Genomic_DNA"/>
</dbReference>
<comment type="similarity">
    <text evidence="2 6">Belongs to the class-I pyridoxal-phosphate-dependent aminotransferase family.</text>
</comment>
<evidence type="ECO:0000313" key="8">
    <source>
        <dbReference type="EMBL" id="GEP45822.1"/>
    </source>
</evidence>
<dbReference type="InterPro" id="IPR004838">
    <property type="entry name" value="NHTrfase_class1_PyrdxlP-BS"/>
</dbReference>
<dbReference type="AlphaFoldDB" id="A0A512MGF1"/>
<dbReference type="EC" id="2.6.1.-" evidence="6"/>
<gene>
    <name evidence="8" type="primary">aspC</name>
    <name evidence="8" type="ORF">BGE01nite_51130</name>
</gene>
<dbReference type="PROSITE" id="PS00105">
    <property type="entry name" value="AA_TRANSFER_CLASS_1"/>
    <property type="match status" value="1"/>
</dbReference>
<evidence type="ECO:0000256" key="6">
    <source>
        <dbReference type="RuleBase" id="RU000481"/>
    </source>
</evidence>
<reference evidence="8 9" key="1">
    <citation type="submission" date="2019-07" db="EMBL/GenBank/DDBJ databases">
        <title>Whole genome shotgun sequence of Brevifollis gellanilyticus NBRC 108608.</title>
        <authorList>
            <person name="Hosoyama A."/>
            <person name="Uohara A."/>
            <person name="Ohji S."/>
            <person name="Ichikawa N."/>
        </authorList>
    </citation>
    <scope>NUCLEOTIDE SEQUENCE [LARGE SCALE GENOMIC DNA]</scope>
    <source>
        <strain evidence="8 9">NBRC 108608</strain>
    </source>
</reference>
<dbReference type="PANTHER" id="PTHR46383">
    <property type="entry name" value="ASPARTATE AMINOTRANSFERASE"/>
    <property type="match status" value="1"/>
</dbReference>
<dbReference type="Gene3D" id="3.40.640.10">
    <property type="entry name" value="Type I PLP-dependent aspartate aminotransferase-like (Major domain)"/>
    <property type="match status" value="1"/>
</dbReference>
<protein>
    <recommendedName>
        <fullName evidence="6">Aminotransferase</fullName>
        <ecNumber evidence="6">2.6.1.-</ecNumber>
    </recommendedName>
</protein>
<dbReference type="SUPFAM" id="SSF53383">
    <property type="entry name" value="PLP-dependent transferases"/>
    <property type="match status" value="1"/>
</dbReference>
<evidence type="ECO:0000256" key="2">
    <source>
        <dbReference type="ARBA" id="ARBA00007441"/>
    </source>
</evidence>
<dbReference type="FunFam" id="3.40.640.10:FF:000033">
    <property type="entry name" value="Aspartate aminotransferase"/>
    <property type="match status" value="1"/>
</dbReference>
<keyword evidence="4 6" id="KW-0808">Transferase</keyword>
<dbReference type="GO" id="GO:0030170">
    <property type="term" value="F:pyridoxal phosphate binding"/>
    <property type="evidence" value="ECO:0007669"/>
    <property type="project" value="InterPro"/>
</dbReference>
<organism evidence="8 9">
    <name type="scientific">Brevifollis gellanilyticus</name>
    <dbReference type="NCBI Taxonomy" id="748831"/>
    <lineage>
        <taxon>Bacteria</taxon>
        <taxon>Pseudomonadati</taxon>
        <taxon>Verrucomicrobiota</taxon>
        <taxon>Verrucomicrobiia</taxon>
        <taxon>Verrucomicrobiales</taxon>
        <taxon>Verrucomicrobiaceae</taxon>
    </lineage>
</organism>